<dbReference type="FunFam" id="3.60.110.10:FF:000004">
    <property type="entry name" value="Carbon-nitrogen hydrolase"/>
    <property type="match status" value="1"/>
</dbReference>
<dbReference type="PANTHER" id="PTHR47799:SF1">
    <property type="entry name" value="OMEGA-AMIDASE YAFV"/>
    <property type="match status" value="1"/>
</dbReference>
<dbReference type="SUPFAM" id="SSF56317">
    <property type="entry name" value="Carbon-nitrogen hydrolase"/>
    <property type="match status" value="1"/>
</dbReference>
<dbReference type="AlphaFoldDB" id="A0A1H9C0X7"/>
<evidence type="ECO:0000313" key="8">
    <source>
        <dbReference type="Proteomes" id="UP000198999"/>
    </source>
</evidence>
<dbReference type="InterPro" id="IPR036526">
    <property type="entry name" value="C-N_Hydrolase_sf"/>
</dbReference>
<evidence type="ECO:0000256" key="5">
    <source>
        <dbReference type="ARBA" id="ARBA00072139"/>
    </source>
</evidence>
<proteinExistence type="inferred from homology"/>
<dbReference type="InterPro" id="IPR003010">
    <property type="entry name" value="C-N_Hydrolase"/>
</dbReference>
<evidence type="ECO:0000256" key="1">
    <source>
        <dbReference type="ARBA" id="ARBA00010613"/>
    </source>
</evidence>
<dbReference type="STRING" id="419940.SAMN05421824_0775"/>
<keyword evidence="8" id="KW-1185">Reference proteome</keyword>
<dbReference type="NCBIfam" id="NF007757">
    <property type="entry name" value="PRK10438.1"/>
    <property type="match status" value="1"/>
</dbReference>
<organism evidence="7 8">
    <name type="scientific">Hyunsoonleella jejuensis</name>
    <dbReference type="NCBI Taxonomy" id="419940"/>
    <lineage>
        <taxon>Bacteria</taxon>
        <taxon>Pseudomonadati</taxon>
        <taxon>Bacteroidota</taxon>
        <taxon>Flavobacteriia</taxon>
        <taxon>Flavobacteriales</taxon>
        <taxon>Flavobacteriaceae</taxon>
    </lineage>
</organism>
<comment type="catalytic activity">
    <reaction evidence="4">
        <text>a monoamide of a dicarboxylate + H2O = a dicarboxylate + NH4(+)</text>
        <dbReference type="Rhea" id="RHEA:11716"/>
        <dbReference type="ChEBI" id="CHEBI:15377"/>
        <dbReference type="ChEBI" id="CHEBI:28938"/>
        <dbReference type="ChEBI" id="CHEBI:28965"/>
        <dbReference type="ChEBI" id="CHEBI:77450"/>
        <dbReference type="EC" id="3.5.1.3"/>
    </reaction>
</comment>
<accession>A0A1H9C0X7</accession>
<gene>
    <name evidence="7" type="ORF">SAMN05421824_0775</name>
</gene>
<evidence type="ECO:0000256" key="4">
    <source>
        <dbReference type="ARBA" id="ARBA00052904"/>
    </source>
</evidence>
<dbReference type="RefSeq" id="WP_317039318.1">
    <property type="nucleotide sequence ID" value="NZ_FOFN01000001.1"/>
</dbReference>
<comment type="similarity">
    <text evidence="1">Belongs to the carbon-nitrogen hydrolase superfamily. NIT1/NIT2 family.</text>
</comment>
<reference evidence="7 8" key="1">
    <citation type="submission" date="2016-10" db="EMBL/GenBank/DDBJ databases">
        <authorList>
            <person name="de Groot N.N."/>
        </authorList>
    </citation>
    <scope>NUCLEOTIDE SEQUENCE [LARGE SCALE GENOMIC DNA]</scope>
    <source>
        <strain evidence="7 8">DSM 21035</strain>
    </source>
</reference>
<keyword evidence="2 7" id="KW-0378">Hydrolase</keyword>
<dbReference type="EMBL" id="FOFN01000001">
    <property type="protein sequence ID" value="SEP94900.1"/>
    <property type="molecule type" value="Genomic_DNA"/>
</dbReference>
<dbReference type="Proteomes" id="UP000198999">
    <property type="component" value="Unassembled WGS sequence"/>
</dbReference>
<dbReference type="EC" id="3.5.1.3" evidence="3"/>
<dbReference type="GO" id="GO:0050152">
    <property type="term" value="F:omega-amidase activity"/>
    <property type="evidence" value="ECO:0007669"/>
    <property type="project" value="UniProtKB-EC"/>
</dbReference>
<dbReference type="PROSITE" id="PS50263">
    <property type="entry name" value="CN_HYDROLASE"/>
    <property type="match status" value="1"/>
</dbReference>
<evidence type="ECO:0000256" key="3">
    <source>
        <dbReference type="ARBA" id="ARBA00039118"/>
    </source>
</evidence>
<dbReference type="Pfam" id="PF00795">
    <property type="entry name" value="CN_hydrolase"/>
    <property type="match status" value="1"/>
</dbReference>
<dbReference type="InterPro" id="IPR052737">
    <property type="entry name" value="Omega-amidase_YafV"/>
</dbReference>
<protein>
    <recommendedName>
        <fullName evidence="5">Omega-amidase YafV</fullName>
        <ecNumber evidence="3">3.5.1.3</ecNumber>
    </recommendedName>
</protein>
<evidence type="ECO:0000259" key="6">
    <source>
        <dbReference type="PROSITE" id="PS50263"/>
    </source>
</evidence>
<evidence type="ECO:0000313" key="7">
    <source>
        <dbReference type="EMBL" id="SEP94900.1"/>
    </source>
</evidence>
<evidence type="ECO:0000256" key="2">
    <source>
        <dbReference type="ARBA" id="ARBA00022801"/>
    </source>
</evidence>
<name>A0A1H9C0X7_9FLAO</name>
<feature type="domain" description="CN hydrolase" evidence="6">
    <location>
        <begin position="6"/>
        <end position="238"/>
    </location>
</feature>
<sequence>MMQDELKIALVQADLVWENPEQNRLNFAAKIESIDEPFDVVVLPEMFTSGFSMDAKSVSENMDGATVSWLKSLSKTKQIAIAGSIVIFENNNYYNRFLFIEPSGRLTYYDKRHTFTLAGEHKVYTAGKERVIIDYKGWKICPMVCYDLRFPVWARNTENYDVLIYVANWPIPRIDAWDALLKARAIENMSYCIGVNRVGVDGIDVKYCGSSATYDVLGKKLTNIPLHREAIEVVTLSKNHIRKFRNTLKFLNDRDEFNLLE</sequence>
<dbReference type="Gene3D" id="3.60.110.10">
    <property type="entry name" value="Carbon-nitrogen hydrolase"/>
    <property type="match status" value="1"/>
</dbReference>
<dbReference type="CDD" id="cd07575">
    <property type="entry name" value="Xc-1258_like"/>
    <property type="match status" value="1"/>
</dbReference>
<dbReference type="GO" id="GO:0106008">
    <property type="term" value="F:2-oxoglutaramate amidase activity"/>
    <property type="evidence" value="ECO:0007669"/>
    <property type="project" value="TreeGrafter"/>
</dbReference>
<dbReference type="PANTHER" id="PTHR47799">
    <property type="entry name" value="OMEGA-AMIDASE YAFV"/>
    <property type="match status" value="1"/>
</dbReference>